<dbReference type="PANTHER" id="PTHR19328:SF75">
    <property type="entry name" value="ALDOSE SUGAR DEHYDROGENASE YLII"/>
    <property type="match status" value="1"/>
</dbReference>
<dbReference type="InterPro" id="IPR011041">
    <property type="entry name" value="Quinoprot_gluc/sorb_DH_b-prop"/>
</dbReference>
<dbReference type="Gene3D" id="2.60.120.430">
    <property type="entry name" value="Galactose-binding lectin"/>
    <property type="match status" value="1"/>
</dbReference>
<dbReference type="SUPFAM" id="SSF50952">
    <property type="entry name" value="Soluble quinoprotein glucose dehydrogenase"/>
    <property type="match status" value="1"/>
</dbReference>
<dbReference type="InterPro" id="IPR011042">
    <property type="entry name" value="6-blade_b-propeller_TolB-like"/>
</dbReference>
<protein>
    <submittedName>
        <fullName evidence="5">Uncharacterized protein</fullName>
    </submittedName>
</protein>
<name>A0A4Y8SLQ9_9SPHI</name>
<evidence type="ECO:0000259" key="3">
    <source>
        <dbReference type="Pfam" id="PF07995"/>
    </source>
</evidence>
<dbReference type="AlphaFoldDB" id="A0A4Y8SLQ9"/>
<evidence type="ECO:0000256" key="1">
    <source>
        <dbReference type="ARBA" id="ARBA00022729"/>
    </source>
</evidence>
<dbReference type="Proteomes" id="UP000297540">
    <property type="component" value="Unassembled WGS sequence"/>
</dbReference>
<accession>A0A4Y8SLQ9</accession>
<dbReference type="Pfam" id="PF07995">
    <property type="entry name" value="GSDH"/>
    <property type="match status" value="1"/>
</dbReference>
<proteinExistence type="predicted"/>
<dbReference type="InterPro" id="IPR032812">
    <property type="entry name" value="SbsA_Ig"/>
</dbReference>
<dbReference type="InterPro" id="IPR008979">
    <property type="entry name" value="Galactose-bd-like_sf"/>
</dbReference>
<evidence type="ECO:0000256" key="2">
    <source>
        <dbReference type="SAM" id="Phobius"/>
    </source>
</evidence>
<dbReference type="Gene3D" id="2.120.10.30">
    <property type="entry name" value="TolB, C-terminal domain"/>
    <property type="match status" value="1"/>
</dbReference>
<dbReference type="InterPro" id="IPR012938">
    <property type="entry name" value="Glc/Sorbosone_DH"/>
</dbReference>
<sequence>MTSTFNFFKKFLLFPLLIIVIFTFLFFNGNIFNIKNTNRDSIKTTDIFNLSSAPHIETIRINFQDNNTQAPPGWLKDTGEPFSEHPGTYEGMGLTFGWKSTETNAPISLQGNGRARIEPEDLLLSTFVHMQANDISALKYGAFDGVKASGYWELKLLNGVYKVTVAVGDGAVTKAKQVDCINIEGVKAISNFVPIGKLRSPGRFKEATVTVTVTDGLLTIDADGGINTKICYLSIVPISVNPYLYLSASQQNLLIEKQDHAKHTAGLKMNNSVHQKLVYNITAKYPKGVKNWMVFNVLETENDSIYFDYSSARDLPIGNYSTRIEVSSAGYVPASIDISLRVVDNKRPYVVAANPLNGSVITTNVTIAANNLSIPAAKGFKGGANNATITNKTVKLLKLDNGREVNVQGNVQGTGGGDAISFTPSQPLEPYTNYKFIITNGVKTYNGVPFVPFQSTFSTTLAPVDSSNIIKAEFTKISVPGTQNKKYTSLLFGPDGKFYALKINGGIERFNIDHQSGMLSGMQQINTLVKKRGESTAIGLVFDPKSTAENLIAWVSYSSAEMNAAPAFDGKISRLSGNSLQNEEQIIVNLPRSTRDHMVNSMAFGPDGGLYISQGSNSSAGKYDKGWQREETLLSGAILRLDINKLSNLKLPLDVKTSDNQKLINNAPTSTIKFSDGKYNPYSLKSPLTIYASGIRNAYDMVWHSNGQLYIPANGSGGGGNSPAAVLNTKRPDGTYYNGPAVLATENVPVQHDWLFRVNPKKGVGYYGHPNPLRGEYVINRGFADNPMYQPSVTPDRNYRGAAFDFGYNKSPNGVIEYKSGAFNGALKGKLLVCRFSGGGDIMVLEPGTINKTGNLKTQENLNYDIVRSASGSGNYGLVGMVGFANPLDLTEDVINGNLYVSEFNWNENPNLISQITLLKVVQQPKPKTIAVQKGAALISKPR</sequence>
<dbReference type="Pfam" id="PF13205">
    <property type="entry name" value="Big_5"/>
    <property type="match status" value="1"/>
</dbReference>
<organism evidence="5 6">
    <name type="scientific">Mucilaginibacter psychrotolerans</name>
    <dbReference type="NCBI Taxonomy" id="1524096"/>
    <lineage>
        <taxon>Bacteria</taxon>
        <taxon>Pseudomonadati</taxon>
        <taxon>Bacteroidota</taxon>
        <taxon>Sphingobacteriia</taxon>
        <taxon>Sphingobacteriales</taxon>
        <taxon>Sphingobacteriaceae</taxon>
        <taxon>Mucilaginibacter</taxon>
    </lineage>
</organism>
<evidence type="ECO:0000313" key="5">
    <source>
        <dbReference type="EMBL" id="TFF39838.1"/>
    </source>
</evidence>
<dbReference type="PANTHER" id="PTHR19328">
    <property type="entry name" value="HEDGEHOG-INTERACTING PROTEIN"/>
    <property type="match status" value="1"/>
</dbReference>
<evidence type="ECO:0000259" key="4">
    <source>
        <dbReference type="Pfam" id="PF13205"/>
    </source>
</evidence>
<comment type="caution">
    <text evidence="5">The sequence shown here is derived from an EMBL/GenBank/DDBJ whole genome shotgun (WGS) entry which is preliminary data.</text>
</comment>
<evidence type="ECO:0000313" key="6">
    <source>
        <dbReference type="Proteomes" id="UP000297540"/>
    </source>
</evidence>
<feature type="transmembrane region" description="Helical" evidence="2">
    <location>
        <begin position="12"/>
        <end position="32"/>
    </location>
</feature>
<gene>
    <name evidence="5" type="ORF">E2R66_05605</name>
</gene>
<dbReference type="SUPFAM" id="SSF49785">
    <property type="entry name" value="Galactose-binding domain-like"/>
    <property type="match status" value="1"/>
</dbReference>
<keyword evidence="1" id="KW-0732">Signal</keyword>
<keyword evidence="2" id="KW-0812">Transmembrane</keyword>
<feature type="domain" description="SbsA Ig-like" evidence="4">
    <location>
        <begin position="344"/>
        <end position="459"/>
    </location>
</feature>
<reference evidence="5 6" key="1">
    <citation type="journal article" date="2017" name="Int. J. Syst. Evol. Microbiol.">
        <title>Mucilaginibacterpsychrotolerans sp. nov., isolated from peatlands.</title>
        <authorList>
            <person name="Deng Y."/>
            <person name="Shen L."/>
            <person name="Xu B."/>
            <person name="Liu Y."/>
            <person name="Gu Z."/>
            <person name="Liu H."/>
            <person name="Zhou Y."/>
        </authorList>
    </citation>
    <scope>NUCLEOTIDE SEQUENCE [LARGE SCALE GENOMIC DNA]</scope>
    <source>
        <strain evidence="5 6">NH7-4</strain>
    </source>
</reference>
<keyword evidence="2" id="KW-1133">Transmembrane helix</keyword>
<feature type="domain" description="Glucose/Sorbosone dehydrogenase" evidence="3">
    <location>
        <begin position="489"/>
        <end position="642"/>
    </location>
</feature>
<dbReference type="EMBL" id="SOZE01000003">
    <property type="protein sequence ID" value="TFF39838.1"/>
    <property type="molecule type" value="Genomic_DNA"/>
</dbReference>
<keyword evidence="2" id="KW-0472">Membrane</keyword>
<keyword evidence="6" id="KW-1185">Reference proteome</keyword>